<gene>
    <name evidence="5" type="primary">mshL</name>
    <name evidence="5" type="ORF">E6C76_13385</name>
</gene>
<feature type="domain" description="Secretin N-terminal" evidence="4">
    <location>
        <begin position="150"/>
        <end position="244"/>
    </location>
</feature>
<evidence type="ECO:0000256" key="1">
    <source>
        <dbReference type="SAM" id="MobiDB-lite"/>
    </source>
</evidence>
<dbReference type="PANTHER" id="PTHR30332">
    <property type="entry name" value="PROBABLE GENERAL SECRETION PATHWAY PROTEIN D"/>
    <property type="match status" value="1"/>
</dbReference>
<dbReference type="InterPro" id="IPR001775">
    <property type="entry name" value="GspD/PilQ"/>
</dbReference>
<evidence type="ECO:0000256" key="2">
    <source>
        <dbReference type="SAM" id="SignalP"/>
    </source>
</evidence>
<keyword evidence="6" id="KW-1185">Reference proteome</keyword>
<dbReference type="Gene3D" id="3.30.1370.130">
    <property type="match status" value="1"/>
</dbReference>
<dbReference type="PANTHER" id="PTHR30332:SF17">
    <property type="entry name" value="TYPE IV PILIATION SYSTEM PROTEIN DR_0774-RELATED"/>
    <property type="match status" value="1"/>
</dbReference>
<protein>
    <submittedName>
        <fullName evidence="5">Pilus (MSHA type) biogenesis protein MshL</fullName>
    </submittedName>
</protein>
<organism evidence="5 6">
    <name type="scientific">Pseudothauera nasutitermitis</name>
    <dbReference type="NCBI Taxonomy" id="2565930"/>
    <lineage>
        <taxon>Bacteria</taxon>
        <taxon>Pseudomonadati</taxon>
        <taxon>Pseudomonadota</taxon>
        <taxon>Betaproteobacteria</taxon>
        <taxon>Rhodocyclales</taxon>
        <taxon>Zoogloeaceae</taxon>
        <taxon>Pseudothauera</taxon>
    </lineage>
</organism>
<feature type="compositionally biased region" description="Low complexity" evidence="1">
    <location>
        <begin position="181"/>
        <end position="210"/>
    </location>
</feature>
<evidence type="ECO:0000259" key="3">
    <source>
        <dbReference type="Pfam" id="PF00263"/>
    </source>
</evidence>
<feature type="signal peptide" evidence="2">
    <location>
        <begin position="1"/>
        <end position="26"/>
    </location>
</feature>
<dbReference type="PROSITE" id="PS51257">
    <property type="entry name" value="PROKAR_LIPOPROTEIN"/>
    <property type="match status" value="1"/>
</dbReference>
<dbReference type="Proteomes" id="UP000308430">
    <property type="component" value="Unassembled WGS sequence"/>
</dbReference>
<evidence type="ECO:0000259" key="4">
    <source>
        <dbReference type="Pfam" id="PF07655"/>
    </source>
</evidence>
<dbReference type="Pfam" id="PF00263">
    <property type="entry name" value="Secretin"/>
    <property type="match status" value="1"/>
</dbReference>
<dbReference type="NCBIfam" id="TIGR02519">
    <property type="entry name" value="pilus_MshL"/>
    <property type="match status" value="1"/>
</dbReference>
<comment type="caution">
    <text evidence="5">The sequence shown here is derived from an EMBL/GenBank/DDBJ whole genome shotgun (WGS) entry which is preliminary data.</text>
</comment>
<accession>A0A4S4AWG0</accession>
<feature type="domain" description="Type II/III secretion system secretin-like" evidence="3">
    <location>
        <begin position="366"/>
        <end position="543"/>
    </location>
</feature>
<dbReference type="InterPro" id="IPR013358">
    <property type="entry name" value="Pilus_biogenesis_MshL"/>
</dbReference>
<dbReference type="GO" id="GO:0019867">
    <property type="term" value="C:outer membrane"/>
    <property type="evidence" value="ECO:0007669"/>
    <property type="project" value="InterPro"/>
</dbReference>
<dbReference type="PRINTS" id="PR00811">
    <property type="entry name" value="BCTERIALGSPD"/>
</dbReference>
<dbReference type="EMBL" id="SSOC01000005">
    <property type="protein sequence ID" value="THF63585.1"/>
    <property type="molecule type" value="Genomic_DNA"/>
</dbReference>
<evidence type="ECO:0000313" key="5">
    <source>
        <dbReference type="EMBL" id="THF63585.1"/>
    </source>
</evidence>
<dbReference type="Pfam" id="PF07655">
    <property type="entry name" value="Secretin_N_2"/>
    <property type="match status" value="1"/>
</dbReference>
<proteinExistence type="predicted"/>
<keyword evidence="2" id="KW-0732">Signal</keyword>
<dbReference type="InterPro" id="IPR050810">
    <property type="entry name" value="Bact_Secretion_Sys_Channel"/>
</dbReference>
<dbReference type="AlphaFoldDB" id="A0A4S4AWG0"/>
<sequence>MMHPSTRPALAALALLLTACATPRPAPGPDAPHTQLRAEIAAQQPAAGAELPPDAAAALLPPVALEIPRAPEHRFDIDVREVDARTFFMSLLHDSAENIVVHPSVQGTLTLSLRNVSVADVLTAVRDVYGYDVRRVATGWQVFPAALQSRMFNVNYINLTREGRTETRVNSGQLRGGGSRTGSSGSSSEDGGSDNGSQGSSTIPSSRIQTSSSSNFWTELEQSLRVIVGVDNGQPEGRAVVVTPHTGLVLVRGMPAELREVESFLRSLQNSVTRQVLLEAKILEVTLSDGYQAGINWAALGKPGSGKTITAGTQIVTRNADGTPSLISPNTPITGSQVNSTLESALGGVFSLALDLNDFTAFIELLKTQGDVQVLSSPRIATMNNQKAVIKVGSDEFFVTRISSNNTTTSTTTTVNPEIELTPFFSGIALDVTPQVDGGGDVILHIRPSVSKVVDQTKKLTVFGQEQTLPLAHSTMRESDSIVRARNQQVVVIGGLMEDSQEENRAGIPLLGDIPGLGHLFRNTQQSRRKTELVILLKPIVVDDGGVWQSDLTGTLDRIDGFFTAPRPRAQ</sequence>
<evidence type="ECO:0000313" key="6">
    <source>
        <dbReference type="Proteomes" id="UP000308430"/>
    </source>
</evidence>
<dbReference type="GO" id="GO:0015627">
    <property type="term" value="C:type II protein secretion system complex"/>
    <property type="evidence" value="ECO:0007669"/>
    <property type="project" value="TreeGrafter"/>
</dbReference>
<dbReference type="InterPro" id="IPR004846">
    <property type="entry name" value="T2SS/T3SS_dom"/>
</dbReference>
<dbReference type="GO" id="GO:0009306">
    <property type="term" value="P:protein secretion"/>
    <property type="evidence" value="ECO:0007669"/>
    <property type="project" value="InterPro"/>
</dbReference>
<dbReference type="RefSeq" id="WP_136348746.1">
    <property type="nucleotide sequence ID" value="NZ_SSOC01000005.1"/>
</dbReference>
<feature type="region of interest" description="Disordered" evidence="1">
    <location>
        <begin position="165"/>
        <end position="210"/>
    </location>
</feature>
<reference evidence="5" key="1">
    <citation type="submission" date="2019-04" db="EMBL/GenBank/DDBJ databases">
        <title>Azoarcus nasutitermitis sp. nov. isolated from termite nest.</title>
        <authorList>
            <person name="Lin S.-Y."/>
            <person name="Hameed A."/>
            <person name="Hsu Y.-H."/>
            <person name="Young C.-C."/>
        </authorList>
    </citation>
    <scope>NUCLEOTIDE SEQUENCE [LARGE SCALE GENOMIC DNA]</scope>
    <source>
        <strain evidence="5">CC-YHH838</strain>
    </source>
</reference>
<name>A0A4S4AWG0_9RHOO</name>
<dbReference type="InterPro" id="IPR011514">
    <property type="entry name" value="Secretin_N_2"/>
</dbReference>
<dbReference type="GO" id="GO:0009297">
    <property type="term" value="P:pilus assembly"/>
    <property type="evidence" value="ECO:0007669"/>
    <property type="project" value="InterPro"/>
</dbReference>
<feature type="chain" id="PRO_5020329950" evidence="2">
    <location>
        <begin position="27"/>
        <end position="571"/>
    </location>
</feature>
<dbReference type="OrthoDB" id="9779724at2"/>